<dbReference type="InterPro" id="IPR050582">
    <property type="entry name" value="HAD-like_SerB"/>
</dbReference>
<gene>
    <name evidence="1" type="ordered locus">XCV1440</name>
</gene>
<name>Q3BVP2_XANE5</name>
<dbReference type="InterPro" id="IPR023214">
    <property type="entry name" value="HAD_sf"/>
</dbReference>
<evidence type="ECO:0000313" key="2">
    <source>
        <dbReference type="Proteomes" id="UP000007069"/>
    </source>
</evidence>
<dbReference type="CDD" id="cd02612">
    <property type="entry name" value="HAD_PGPPase"/>
    <property type="match status" value="1"/>
</dbReference>
<dbReference type="GO" id="GO:0000287">
    <property type="term" value="F:magnesium ion binding"/>
    <property type="evidence" value="ECO:0007669"/>
    <property type="project" value="TreeGrafter"/>
</dbReference>
<dbReference type="PANTHER" id="PTHR43344:SF14">
    <property type="entry name" value="HAD-IB FAMILY HYDROLASE"/>
    <property type="match status" value="1"/>
</dbReference>
<dbReference type="eggNOG" id="COG0560">
    <property type="taxonomic scope" value="Bacteria"/>
</dbReference>
<dbReference type="GO" id="GO:0006564">
    <property type="term" value="P:L-serine biosynthetic process"/>
    <property type="evidence" value="ECO:0007669"/>
    <property type="project" value="TreeGrafter"/>
</dbReference>
<dbReference type="EMBL" id="AM039952">
    <property type="protein sequence ID" value="CAJ23071.1"/>
    <property type="molecule type" value="Genomic_DNA"/>
</dbReference>
<dbReference type="PANTHER" id="PTHR43344">
    <property type="entry name" value="PHOSPHOSERINE PHOSPHATASE"/>
    <property type="match status" value="1"/>
</dbReference>
<dbReference type="Gene3D" id="1.20.1440.100">
    <property type="entry name" value="SG protein - dephosphorylation function"/>
    <property type="match status" value="1"/>
</dbReference>
<reference evidence="1 2" key="1">
    <citation type="journal article" date="2005" name="J. Bacteriol.">
        <title>Insights into genome plasticity and pathogenicity of the plant pathogenic Bacterium Xanthomonas campestris pv. vesicatoria revealed by the complete genome sequence.</title>
        <authorList>
            <person name="Thieme F."/>
            <person name="Koebnik R."/>
            <person name="Bekel T."/>
            <person name="Berger C."/>
            <person name="Boch J."/>
            <person name="Buettner D."/>
            <person name="Caldana C."/>
            <person name="Gaigalat L."/>
            <person name="Goesmann A."/>
            <person name="Kay S."/>
            <person name="Kirchner O."/>
            <person name="Lanz C."/>
            <person name="Linke B."/>
            <person name="McHardy A.C."/>
            <person name="Meyer F."/>
            <person name="Mittenhuber G."/>
            <person name="Nies D.H."/>
            <person name="Niesbach-Kloesgen U."/>
            <person name="Patschkowski T."/>
            <person name="Rueckert C."/>
            <person name="Rupp O."/>
            <person name="Schneicker S."/>
            <person name="Schuster S.C."/>
            <person name="Vorhoelter F.J."/>
            <person name="Weber E."/>
            <person name="Puehler A."/>
            <person name="Bonas U."/>
            <person name="Bartels D."/>
            <person name="Kaiser O."/>
        </authorList>
    </citation>
    <scope>NUCLEOTIDE SEQUENCE [LARGE SCALE GENOMIC DNA]</scope>
    <source>
        <strain evidence="1 2">85-10</strain>
    </source>
</reference>
<evidence type="ECO:0000313" key="1">
    <source>
        <dbReference type="EMBL" id="CAJ23071.1"/>
    </source>
</evidence>
<dbReference type="AlphaFoldDB" id="Q3BVP2"/>
<dbReference type="InterPro" id="IPR036412">
    <property type="entry name" value="HAD-like_sf"/>
</dbReference>
<dbReference type="KEGG" id="xcv:XCV1440"/>
<accession>Q3BVP2</accession>
<dbReference type="GO" id="GO:0036424">
    <property type="term" value="F:L-phosphoserine phosphatase activity"/>
    <property type="evidence" value="ECO:0007669"/>
    <property type="project" value="TreeGrafter"/>
</dbReference>
<dbReference type="GO" id="GO:0005737">
    <property type="term" value="C:cytoplasm"/>
    <property type="evidence" value="ECO:0007669"/>
    <property type="project" value="TreeGrafter"/>
</dbReference>
<dbReference type="Pfam" id="PF12710">
    <property type="entry name" value="HAD"/>
    <property type="match status" value="1"/>
</dbReference>
<protein>
    <submittedName>
        <fullName evidence="1">Putative phosphatase</fullName>
    </submittedName>
</protein>
<sequence>MWLSLHVASLVPSPAPAGHLLPHEGGQCPGGRRDIRHGFNQLQSTIHAPMHLALFDFDHTITTCDSYGRFLRKVATPAQVAAARWQAGPWVLGFRMGVVSAAALRARVTRLVFSGRSLDEMDAHGAEYARTALPGMLRGEMMQRIDWHQAQGHEVVLVSASLDLYLQPWCTQHGLSLICNRLEHAAGVLSGRYADGDCGPHKVARICSQYDLHRYDCVHAYGDSREDKPMLALAQQRWYRGHLLH</sequence>
<dbReference type="Proteomes" id="UP000007069">
    <property type="component" value="Chromosome"/>
</dbReference>
<dbReference type="HOGENOM" id="CLU_052657_2_0_6"/>
<dbReference type="SUPFAM" id="SSF56784">
    <property type="entry name" value="HAD-like"/>
    <property type="match status" value="1"/>
</dbReference>
<dbReference type="Gene3D" id="3.40.50.1000">
    <property type="entry name" value="HAD superfamily/HAD-like"/>
    <property type="match status" value="1"/>
</dbReference>
<dbReference type="NCBIfam" id="TIGR01488">
    <property type="entry name" value="HAD-SF-IB"/>
    <property type="match status" value="1"/>
</dbReference>
<organism evidence="2">
    <name type="scientific">Xanthomonas euvesicatoria pv. vesicatoria (strain 85-10)</name>
    <name type="common">Xanthomonas campestris pv. vesicatoria</name>
    <dbReference type="NCBI Taxonomy" id="316273"/>
    <lineage>
        <taxon>Bacteria</taxon>
        <taxon>Pseudomonadati</taxon>
        <taxon>Pseudomonadota</taxon>
        <taxon>Gammaproteobacteria</taxon>
        <taxon>Lysobacterales</taxon>
        <taxon>Lysobacteraceae</taxon>
        <taxon>Xanthomonas</taxon>
    </lineage>
</organism>
<dbReference type="STRING" id="456327.BJD11_15445"/>
<proteinExistence type="predicted"/>